<dbReference type="PANTHER" id="PTHR45138">
    <property type="entry name" value="REGULATORY COMPONENTS OF SENSORY TRANSDUCTION SYSTEM"/>
    <property type="match status" value="1"/>
</dbReference>
<dbReference type="InterPro" id="IPR000700">
    <property type="entry name" value="PAS-assoc_C"/>
</dbReference>
<dbReference type="PROSITE" id="PS50113">
    <property type="entry name" value="PAC"/>
    <property type="match status" value="1"/>
</dbReference>
<reference evidence="6 7" key="1">
    <citation type="journal article" date="2012" name="FEBS Lett.">
        <title>Anammox organism KSU-1 expresses a NirK-type copper-containing nitrite reductase instead of a NirS-type with cytochrome cd1.</title>
        <authorList>
            <person name="Hira D."/>
            <person name="Toh H."/>
            <person name="Migita C.T."/>
            <person name="Okubo H."/>
            <person name="Nishiyama T."/>
            <person name="Hattori M."/>
            <person name="Furukawa K."/>
            <person name="Fujii T."/>
        </authorList>
    </citation>
    <scope>NUCLEOTIDE SEQUENCE [LARGE SCALE GENOMIC DNA]</scope>
</reference>
<dbReference type="Proteomes" id="UP000002985">
    <property type="component" value="Unassembled WGS sequence"/>
</dbReference>
<dbReference type="NCBIfam" id="TIGR00229">
    <property type="entry name" value="sensory_box"/>
    <property type="match status" value="1"/>
</dbReference>
<dbReference type="SUPFAM" id="SSF55073">
    <property type="entry name" value="Nucleotide cyclase"/>
    <property type="match status" value="1"/>
</dbReference>
<dbReference type="SMART" id="SM00091">
    <property type="entry name" value="PAS"/>
    <property type="match status" value="1"/>
</dbReference>
<dbReference type="InterPro" id="IPR050469">
    <property type="entry name" value="Diguanylate_Cyclase"/>
</dbReference>
<dbReference type="InterPro" id="IPR035965">
    <property type="entry name" value="PAS-like_dom_sf"/>
</dbReference>
<dbReference type="InterPro" id="IPR000160">
    <property type="entry name" value="GGDEF_dom"/>
</dbReference>
<protein>
    <recommendedName>
        <fullName evidence="1">diguanylate cyclase</fullName>
        <ecNumber evidence="1">2.7.7.65</ecNumber>
    </recommendedName>
</protein>
<comment type="caution">
    <text evidence="6">The sequence shown here is derived from an EMBL/GenBank/DDBJ whole genome shotgun (WGS) entry which is preliminary data.</text>
</comment>
<dbReference type="Gene3D" id="3.30.70.270">
    <property type="match status" value="1"/>
</dbReference>
<dbReference type="NCBIfam" id="TIGR00254">
    <property type="entry name" value="GGDEF"/>
    <property type="match status" value="1"/>
</dbReference>
<gene>
    <name evidence="6" type="ORF">KSU1_C1581</name>
</gene>
<dbReference type="eggNOG" id="COG3706">
    <property type="taxonomic scope" value="Bacteria"/>
</dbReference>
<dbReference type="Gene3D" id="3.30.450.20">
    <property type="entry name" value="PAS domain"/>
    <property type="match status" value="1"/>
</dbReference>
<feature type="domain" description="PAC" evidence="4">
    <location>
        <begin position="113"/>
        <end position="163"/>
    </location>
</feature>
<feature type="domain" description="PAS" evidence="3">
    <location>
        <begin position="44"/>
        <end position="77"/>
    </location>
</feature>
<evidence type="ECO:0000259" key="5">
    <source>
        <dbReference type="PROSITE" id="PS50887"/>
    </source>
</evidence>
<dbReference type="GO" id="GO:0005886">
    <property type="term" value="C:plasma membrane"/>
    <property type="evidence" value="ECO:0007669"/>
    <property type="project" value="TreeGrafter"/>
</dbReference>
<comment type="catalytic activity">
    <reaction evidence="2">
        <text>2 GTP = 3',3'-c-di-GMP + 2 diphosphate</text>
        <dbReference type="Rhea" id="RHEA:24898"/>
        <dbReference type="ChEBI" id="CHEBI:33019"/>
        <dbReference type="ChEBI" id="CHEBI:37565"/>
        <dbReference type="ChEBI" id="CHEBI:58805"/>
        <dbReference type="EC" id="2.7.7.65"/>
    </reaction>
</comment>
<dbReference type="CDD" id="cd00130">
    <property type="entry name" value="PAS"/>
    <property type="match status" value="1"/>
</dbReference>
<dbReference type="PROSITE" id="PS50112">
    <property type="entry name" value="PAS"/>
    <property type="match status" value="1"/>
</dbReference>
<evidence type="ECO:0000256" key="1">
    <source>
        <dbReference type="ARBA" id="ARBA00012528"/>
    </source>
</evidence>
<dbReference type="InterPro" id="IPR029787">
    <property type="entry name" value="Nucleotide_cyclase"/>
</dbReference>
<dbReference type="EMBL" id="BAFH01000003">
    <property type="protein sequence ID" value="GAB63177.1"/>
    <property type="molecule type" value="Genomic_DNA"/>
</dbReference>
<proteinExistence type="predicted"/>
<feature type="domain" description="GGDEF" evidence="5">
    <location>
        <begin position="202"/>
        <end position="337"/>
    </location>
</feature>
<dbReference type="Pfam" id="PF13426">
    <property type="entry name" value="PAS_9"/>
    <property type="match status" value="1"/>
</dbReference>
<dbReference type="PROSITE" id="PS50887">
    <property type="entry name" value="GGDEF"/>
    <property type="match status" value="1"/>
</dbReference>
<sequence length="341" mass="39364">MKKYTRLMKDAMKLLENYKKIRVVNKVLNIAPNHMKMKVNHYALVETFVDAIISANQEGCIVYCNPAAKKMFGYQEEIIGCDITILMPERYRLKYQIGMTKYINTGLTRIMGQTIELVGLKKDGIEFPIELSVSACMVDNRYFFTGIIRDITERKCTEFKLLESNRKLQELSIKDSLTNLYNRRHTFHVMEIEFNRAKRYQKSLSCLMIDIDYFKNINDLYGHPFGDKVLVHFSSFLLNMIRSTDIVSRYGGEEFLVILPDVDIKGAMDFAERLREAVSKHTIEDKERNINAALSISVGVSSFTDSTLNKEEIISQADKALYEAKRSGRNRVCCIQTCKTV</sequence>
<evidence type="ECO:0000259" key="3">
    <source>
        <dbReference type="PROSITE" id="PS50112"/>
    </source>
</evidence>
<dbReference type="GO" id="GO:0043709">
    <property type="term" value="P:cell adhesion involved in single-species biofilm formation"/>
    <property type="evidence" value="ECO:0007669"/>
    <property type="project" value="TreeGrafter"/>
</dbReference>
<accession>I3IN82</accession>
<dbReference type="FunFam" id="3.30.70.270:FF:000001">
    <property type="entry name" value="Diguanylate cyclase domain protein"/>
    <property type="match status" value="1"/>
</dbReference>
<dbReference type="CDD" id="cd01949">
    <property type="entry name" value="GGDEF"/>
    <property type="match status" value="1"/>
</dbReference>
<name>I3IN82_9BACT</name>
<dbReference type="Pfam" id="PF00990">
    <property type="entry name" value="GGDEF"/>
    <property type="match status" value="1"/>
</dbReference>
<dbReference type="AlphaFoldDB" id="I3IN82"/>
<dbReference type="GO" id="GO:0052621">
    <property type="term" value="F:diguanylate cyclase activity"/>
    <property type="evidence" value="ECO:0007669"/>
    <property type="project" value="UniProtKB-EC"/>
</dbReference>
<organism evidence="6 7">
    <name type="scientific">Candidatus Jettenia caeni</name>
    <dbReference type="NCBI Taxonomy" id="247490"/>
    <lineage>
        <taxon>Bacteria</taxon>
        <taxon>Pseudomonadati</taxon>
        <taxon>Planctomycetota</taxon>
        <taxon>Candidatus Brocadiia</taxon>
        <taxon>Candidatus Brocadiales</taxon>
        <taxon>Candidatus Brocadiaceae</taxon>
        <taxon>Candidatus Jettenia</taxon>
    </lineage>
</organism>
<dbReference type="GO" id="GO:1902201">
    <property type="term" value="P:negative regulation of bacterial-type flagellum-dependent cell motility"/>
    <property type="evidence" value="ECO:0007669"/>
    <property type="project" value="TreeGrafter"/>
</dbReference>
<dbReference type="EC" id="2.7.7.65" evidence="1"/>
<dbReference type="SUPFAM" id="SSF55785">
    <property type="entry name" value="PYP-like sensor domain (PAS domain)"/>
    <property type="match status" value="1"/>
</dbReference>
<evidence type="ECO:0000259" key="4">
    <source>
        <dbReference type="PROSITE" id="PS50113"/>
    </source>
</evidence>
<dbReference type="PANTHER" id="PTHR45138:SF9">
    <property type="entry name" value="DIGUANYLATE CYCLASE DGCM-RELATED"/>
    <property type="match status" value="1"/>
</dbReference>
<evidence type="ECO:0000313" key="6">
    <source>
        <dbReference type="EMBL" id="GAB63177.1"/>
    </source>
</evidence>
<dbReference type="InterPro" id="IPR000014">
    <property type="entry name" value="PAS"/>
</dbReference>
<evidence type="ECO:0000313" key="7">
    <source>
        <dbReference type="Proteomes" id="UP000002985"/>
    </source>
</evidence>
<dbReference type="STRING" id="247490.KSU1_C1581"/>
<keyword evidence="7" id="KW-1185">Reference proteome</keyword>
<dbReference type="InterPro" id="IPR043128">
    <property type="entry name" value="Rev_trsase/Diguanyl_cyclase"/>
</dbReference>
<evidence type="ECO:0000256" key="2">
    <source>
        <dbReference type="ARBA" id="ARBA00034247"/>
    </source>
</evidence>
<dbReference type="SMART" id="SM00267">
    <property type="entry name" value="GGDEF"/>
    <property type="match status" value="1"/>
</dbReference>